<name>A0A7R9PGE6_TIMGE</name>
<evidence type="ECO:0000256" key="14">
    <source>
        <dbReference type="ARBA" id="ARBA00057671"/>
    </source>
</evidence>
<comment type="subunit">
    <text evidence="17">Homodimer. Interacts with myosin. Interacts with SIKE1 and both associate with the STRIPAK core complex composed of PP2A catalytic and scaffolding subunits, the striatins (PP2A regulatory subunits), the striatin-associated proteins MOB4, STRIP1 and STRIP2, PDCD10 and members of the STE20 kinases, such as STK24 and STK26. Interacts (via FHA domain) with STK3 (when phosphorylated); the interaction associates STK3 with the STRIPAK complex.</text>
</comment>
<dbReference type="PANTHER" id="PTHR15715">
    <property type="entry name" value="CENTROSOMAL PROTEIN OF 170 KDA"/>
    <property type="match status" value="1"/>
</dbReference>
<dbReference type="InterPro" id="IPR051176">
    <property type="entry name" value="Cent_Immune-Sig_Mod"/>
</dbReference>
<dbReference type="GO" id="GO:0042383">
    <property type="term" value="C:sarcolemma"/>
    <property type="evidence" value="ECO:0007669"/>
    <property type="project" value="UniProtKB-SubCell"/>
</dbReference>
<dbReference type="Pfam" id="PF00498">
    <property type="entry name" value="FHA"/>
    <property type="match status" value="1"/>
</dbReference>
<evidence type="ECO:0000256" key="4">
    <source>
        <dbReference type="ARBA" id="ARBA00022475"/>
    </source>
</evidence>
<gene>
    <name evidence="21" type="ORF">TGEB3V08_LOCUS290</name>
</gene>
<evidence type="ECO:0000256" key="16">
    <source>
        <dbReference type="ARBA" id="ARBA00061687"/>
    </source>
</evidence>
<evidence type="ECO:0000256" key="15">
    <source>
        <dbReference type="ARBA" id="ARBA00060409"/>
    </source>
</evidence>
<dbReference type="SUPFAM" id="SSF49879">
    <property type="entry name" value="SMAD/FHA domain"/>
    <property type="match status" value="1"/>
</dbReference>
<dbReference type="GO" id="GO:0005789">
    <property type="term" value="C:endoplasmic reticulum membrane"/>
    <property type="evidence" value="ECO:0007669"/>
    <property type="project" value="UniProtKB-SubCell"/>
</dbReference>
<dbReference type="InterPro" id="IPR000253">
    <property type="entry name" value="FHA_dom"/>
</dbReference>
<keyword evidence="5" id="KW-0963">Cytoplasm</keyword>
<comment type="subcellular location">
    <subcellularLocation>
        <location evidence="15">Cell membrane</location>
        <location evidence="15">Sarcolemma</location>
        <topology evidence="15">Single-pass type IV membrane protein</topology>
    </subcellularLocation>
    <subcellularLocation>
        <location evidence="1">Cytoplasm</location>
        <location evidence="1">Cytoskeleton</location>
        <location evidence="1">Microtubule organizing center</location>
        <location evidence="1">Centrosome</location>
    </subcellularLocation>
    <subcellularLocation>
        <location evidence="3">Endoplasmic reticulum membrane</location>
        <topology evidence="3">Single-pass membrane protein</topology>
    </subcellularLocation>
    <subcellularLocation>
        <location evidence="2">Mitochondrion membrane</location>
        <topology evidence="2">Single-pass membrane protein</topology>
    </subcellularLocation>
</comment>
<evidence type="ECO:0000256" key="7">
    <source>
        <dbReference type="ARBA" id="ARBA00022692"/>
    </source>
</evidence>
<evidence type="ECO:0000256" key="2">
    <source>
        <dbReference type="ARBA" id="ARBA00004304"/>
    </source>
</evidence>
<comment type="function">
    <text evidence="14">Associates with the striatin-interacting phosphatase and kinase (STRIPAK) core complex, forming the extended (SIKE1:SLMAP)STRIPAK complex. The (SIKE1:SLMAP)STRIPAK complex dephosphorylates STK3 leading to the inhibition of Hippo signaling and the control of cell growth. May play a role during myoblast fusion.</text>
</comment>
<evidence type="ECO:0000256" key="19">
    <source>
        <dbReference type="SAM" id="Coils"/>
    </source>
</evidence>
<evidence type="ECO:0000256" key="13">
    <source>
        <dbReference type="ARBA" id="ARBA00023212"/>
    </source>
</evidence>
<dbReference type="CDD" id="cd21911">
    <property type="entry name" value="CC1_SLMAP"/>
    <property type="match status" value="1"/>
</dbReference>
<evidence type="ECO:0000256" key="12">
    <source>
        <dbReference type="ARBA" id="ARBA00023136"/>
    </source>
</evidence>
<evidence type="ECO:0000256" key="18">
    <source>
        <dbReference type="ARBA" id="ARBA00074026"/>
    </source>
</evidence>
<evidence type="ECO:0000256" key="1">
    <source>
        <dbReference type="ARBA" id="ARBA00004300"/>
    </source>
</evidence>
<evidence type="ECO:0000256" key="8">
    <source>
        <dbReference type="ARBA" id="ARBA00022824"/>
    </source>
</evidence>
<dbReference type="InterPro" id="IPR008984">
    <property type="entry name" value="SMAD_FHA_dom_sf"/>
</dbReference>
<evidence type="ECO:0000256" key="17">
    <source>
        <dbReference type="ARBA" id="ARBA00066015"/>
    </source>
</evidence>
<comment type="similarity">
    <text evidence="16">Belongs to the SLMAP family.</text>
</comment>
<feature type="coiled-coil region" evidence="19">
    <location>
        <begin position="531"/>
        <end position="607"/>
    </location>
</feature>
<evidence type="ECO:0000313" key="21">
    <source>
        <dbReference type="EMBL" id="CAD7585825.1"/>
    </source>
</evidence>
<keyword evidence="10 19" id="KW-0175">Coiled coil</keyword>
<keyword evidence="7" id="KW-0812">Transmembrane</keyword>
<evidence type="ECO:0000256" key="9">
    <source>
        <dbReference type="ARBA" id="ARBA00022989"/>
    </source>
</evidence>
<dbReference type="FunFam" id="2.60.200.20:FF:000003">
    <property type="entry name" value="sarcolemmal membrane-associated protein isoform X2"/>
    <property type="match status" value="1"/>
</dbReference>
<evidence type="ECO:0000259" key="20">
    <source>
        <dbReference type="PROSITE" id="PS50006"/>
    </source>
</evidence>
<dbReference type="AlphaFoldDB" id="A0A7R9PGE6"/>
<dbReference type="SMART" id="SM00240">
    <property type="entry name" value="FHA"/>
    <property type="match status" value="1"/>
</dbReference>
<evidence type="ECO:0000256" key="11">
    <source>
        <dbReference type="ARBA" id="ARBA00023128"/>
    </source>
</evidence>
<dbReference type="GO" id="GO:0005813">
    <property type="term" value="C:centrosome"/>
    <property type="evidence" value="ECO:0007669"/>
    <property type="project" value="UniProtKB-SubCell"/>
</dbReference>
<feature type="coiled-coil region" evidence="19">
    <location>
        <begin position="435"/>
        <end position="483"/>
    </location>
</feature>
<feature type="coiled-coil region" evidence="19">
    <location>
        <begin position="647"/>
        <end position="720"/>
    </location>
</feature>
<keyword evidence="11" id="KW-0496">Mitochondrion</keyword>
<proteinExistence type="inferred from homology"/>
<reference evidence="21" key="1">
    <citation type="submission" date="2020-11" db="EMBL/GenBank/DDBJ databases">
        <authorList>
            <person name="Tran Van P."/>
        </authorList>
    </citation>
    <scope>NUCLEOTIDE SEQUENCE</scope>
</reference>
<dbReference type="EMBL" id="OE839146">
    <property type="protein sequence ID" value="CAD7585825.1"/>
    <property type="molecule type" value="Genomic_DNA"/>
</dbReference>
<evidence type="ECO:0000256" key="10">
    <source>
        <dbReference type="ARBA" id="ARBA00023054"/>
    </source>
</evidence>
<dbReference type="Gene3D" id="2.60.200.20">
    <property type="match status" value="1"/>
</dbReference>
<sequence length="810" mass="92723">MVVSGGWWQNVSYPCNKDVIPPGKMTAKAVLICRPNSHPFQERALSLEQPIKVGRSVARARASPNNAIFDCKVLSRNHALLWYDTGKFYLQDTKSSNGTFVNNQRLSKGAEESPPREVCSGDIVQFGVDVMENARKVTHGCIVANLKLYLPDGKEAKASPSTSVASSLGMVPLEDLYQLNQYLQEALQREQLLENKLATLQRLVETTRQASDLGWKSLIDEDRLLSRVEVLENQLQIYSKNFAEDKLREELRKLQEDKCQYQGSAKESLRKVLQEKLEAIQKLQDIERTLSNTEDECARLKELCERSQQDLQDLAHKYCQQLQKVEELTSQLQETEDQHREVCEHIEQEKLELQARIQEQLEAERALQIRLEALQADGDLTQKQLVALQSHLHTLKSNDDDDDVDTKLDMDNIKSTDSTGTQVDIILERIEPSSEDNMKDVLQNTHEEIEILQHQLNLSEEELKESHARVDELITQLEETRDHEDSSAETIQQLQEGLKSLELDLERGYLDTKITQMGIPVHNSISSPNQDNKLKAEITKLKELLSEARNNKRLAEQQVAQFQLELDYEKNKVKKSTETSNLLKQQLQTAENEVQEKSKTAIKLQEHTQRLEIISDDGKQQVLHLQESLLAEQQRSSKHSEESEKLRKQLIEAQQCAKQNRNEAEQMKDRMRAVQQELETKQRLLSEVNTNEDNRNHEKLEEMKQYCESLQADNEKQRRIMVLTKLYCYWYFFGKTVELANAPVVLSQTTEDGEIEVRISEKPPPSSPDQDSNLDLPVLGSLAQHQTSALANYATEAGDEERSGVMVLAL</sequence>
<feature type="domain" description="FHA" evidence="20">
    <location>
        <begin position="51"/>
        <end position="106"/>
    </location>
</feature>
<protein>
    <recommendedName>
        <fullName evidence="18">Sarcolemmal membrane-associated protein</fullName>
    </recommendedName>
</protein>
<keyword evidence="13" id="KW-0206">Cytoskeleton</keyword>
<feature type="coiled-coil region" evidence="19">
    <location>
        <begin position="183"/>
        <end position="377"/>
    </location>
</feature>
<dbReference type="CDD" id="cd22679">
    <property type="entry name" value="FHA_SLMAP"/>
    <property type="match status" value="1"/>
</dbReference>
<keyword evidence="8" id="KW-0256">Endoplasmic reticulum</keyword>
<organism evidence="21">
    <name type="scientific">Timema genevievae</name>
    <name type="common">Walking stick</name>
    <dbReference type="NCBI Taxonomy" id="629358"/>
    <lineage>
        <taxon>Eukaryota</taxon>
        <taxon>Metazoa</taxon>
        <taxon>Ecdysozoa</taxon>
        <taxon>Arthropoda</taxon>
        <taxon>Hexapoda</taxon>
        <taxon>Insecta</taxon>
        <taxon>Pterygota</taxon>
        <taxon>Neoptera</taxon>
        <taxon>Polyneoptera</taxon>
        <taxon>Phasmatodea</taxon>
        <taxon>Timematodea</taxon>
        <taxon>Timematoidea</taxon>
        <taxon>Timematidae</taxon>
        <taxon>Timema</taxon>
    </lineage>
</organism>
<dbReference type="GO" id="GO:0031966">
    <property type="term" value="C:mitochondrial membrane"/>
    <property type="evidence" value="ECO:0007669"/>
    <property type="project" value="UniProtKB-SubCell"/>
</dbReference>
<keyword evidence="9" id="KW-1133">Transmembrane helix</keyword>
<evidence type="ECO:0000256" key="5">
    <source>
        <dbReference type="ARBA" id="ARBA00022490"/>
    </source>
</evidence>
<keyword evidence="4" id="KW-1003">Cell membrane</keyword>
<keyword evidence="6" id="KW-0597">Phosphoprotein</keyword>
<dbReference type="PROSITE" id="PS50006">
    <property type="entry name" value="FHA_DOMAIN"/>
    <property type="match status" value="1"/>
</dbReference>
<evidence type="ECO:0000256" key="6">
    <source>
        <dbReference type="ARBA" id="ARBA00022553"/>
    </source>
</evidence>
<dbReference type="PANTHER" id="PTHR15715:SF37">
    <property type="entry name" value="LD47843P"/>
    <property type="match status" value="1"/>
</dbReference>
<accession>A0A7R9PGE6</accession>
<keyword evidence="12" id="KW-0472">Membrane</keyword>
<evidence type="ECO:0000256" key="3">
    <source>
        <dbReference type="ARBA" id="ARBA00004389"/>
    </source>
</evidence>